<dbReference type="GO" id="GO:0035082">
    <property type="term" value="P:axoneme assembly"/>
    <property type="evidence" value="ECO:0007669"/>
    <property type="project" value="InterPro"/>
</dbReference>
<comment type="subcellular location">
    <subcellularLocation>
        <location evidence="1">Cell projection</location>
        <location evidence="1">Cilium</location>
    </subcellularLocation>
    <subcellularLocation>
        <location evidence="2">Cytoplasm</location>
        <location evidence="2">Cytoskeleton</location>
    </subcellularLocation>
</comment>
<evidence type="ECO:0000256" key="4">
    <source>
        <dbReference type="ARBA" id="ARBA00023212"/>
    </source>
</evidence>
<dbReference type="PANTHER" id="PTHR20899:SF1">
    <property type="entry name" value="PIERCER OF MICROTUBULE WALL 1 PROTEIN"/>
    <property type="match status" value="1"/>
</dbReference>
<evidence type="ECO:0000256" key="1">
    <source>
        <dbReference type="ARBA" id="ARBA00004138"/>
    </source>
</evidence>
<evidence type="ECO:0000256" key="3">
    <source>
        <dbReference type="ARBA" id="ARBA00022490"/>
    </source>
</evidence>
<comment type="similarity">
    <text evidence="6">Belongs to the PIERCE1 family.</text>
</comment>
<organism evidence="8">
    <name type="scientific">Heterosigma akashiwo</name>
    <name type="common">Chromophytic alga</name>
    <name type="synonym">Heterosigma carterae</name>
    <dbReference type="NCBI Taxonomy" id="2829"/>
    <lineage>
        <taxon>Eukaryota</taxon>
        <taxon>Sar</taxon>
        <taxon>Stramenopiles</taxon>
        <taxon>Ochrophyta</taxon>
        <taxon>Raphidophyceae</taxon>
        <taxon>Chattonellales</taxon>
        <taxon>Chattonellaceae</taxon>
        <taxon>Heterosigma</taxon>
    </lineage>
</organism>
<evidence type="ECO:0000256" key="7">
    <source>
        <dbReference type="SAM" id="MobiDB-lite"/>
    </source>
</evidence>
<dbReference type="Pfam" id="PF14892">
    <property type="entry name" value="PIRC1_2"/>
    <property type="match status" value="1"/>
</dbReference>
<feature type="region of interest" description="Disordered" evidence="7">
    <location>
        <begin position="1"/>
        <end position="57"/>
    </location>
</feature>
<dbReference type="AlphaFoldDB" id="A0A6V2SUD9"/>
<name>A0A6V2SUD9_HETAK</name>
<dbReference type="EMBL" id="HBIU01048799">
    <property type="protein sequence ID" value="CAE0642872.1"/>
    <property type="molecule type" value="Transcribed_RNA"/>
</dbReference>
<evidence type="ECO:0000256" key="5">
    <source>
        <dbReference type="ARBA" id="ARBA00023273"/>
    </source>
</evidence>
<dbReference type="InterPro" id="IPR026507">
    <property type="entry name" value="PIRC1/2"/>
</dbReference>
<sequence>MANRGRGTLEVRETNNPFFQTNNNNYGMADFNSKDFEAPPVYRPQQKNQLDEDDDGYNPDFSFMYKKESDNIGGEVQSSESKLSAALKMKQTLGETARMRAAGLNQADPTISEEHKAIVEADSTLARAGRKTRAEVEEHLGRFEHAPKAQNPLYTTSNNMYGNKVPTPATFTADRASRIQKFSNSFNGMVHRDQGLNTAIIKSRVHSKLDPQFL</sequence>
<gene>
    <name evidence="8" type="ORF">HAKA00212_LOCUS21730</name>
</gene>
<protein>
    <submittedName>
        <fullName evidence="8">Uncharacterized protein</fullName>
    </submittedName>
</protein>
<proteinExistence type="inferred from homology"/>
<evidence type="ECO:0000256" key="6">
    <source>
        <dbReference type="ARBA" id="ARBA00038014"/>
    </source>
</evidence>
<feature type="compositionally biased region" description="Low complexity" evidence="7">
    <location>
        <begin position="14"/>
        <end position="25"/>
    </location>
</feature>
<reference evidence="8" key="1">
    <citation type="submission" date="2021-01" db="EMBL/GenBank/DDBJ databases">
        <authorList>
            <person name="Corre E."/>
            <person name="Pelletier E."/>
            <person name="Niang G."/>
            <person name="Scheremetjew M."/>
            <person name="Finn R."/>
            <person name="Kale V."/>
            <person name="Holt S."/>
            <person name="Cochrane G."/>
            <person name="Meng A."/>
            <person name="Brown T."/>
            <person name="Cohen L."/>
        </authorList>
    </citation>
    <scope>NUCLEOTIDE SEQUENCE</scope>
    <source>
        <strain evidence="8">CCMP3107</strain>
    </source>
</reference>
<keyword evidence="5" id="KW-0966">Cell projection</keyword>
<evidence type="ECO:0000313" key="8">
    <source>
        <dbReference type="EMBL" id="CAE0642872.1"/>
    </source>
</evidence>
<keyword evidence="3" id="KW-0963">Cytoplasm</keyword>
<dbReference type="GO" id="GO:0005879">
    <property type="term" value="C:axonemal microtubule"/>
    <property type="evidence" value="ECO:0007669"/>
    <property type="project" value="InterPro"/>
</dbReference>
<accession>A0A6V2SUD9</accession>
<dbReference type="PANTHER" id="PTHR20899">
    <property type="entry name" value="PIERCE HOMOLOG"/>
    <property type="match status" value="1"/>
</dbReference>
<evidence type="ECO:0000256" key="2">
    <source>
        <dbReference type="ARBA" id="ARBA00004245"/>
    </source>
</evidence>
<keyword evidence="4" id="KW-0206">Cytoskeleton</keyword>